<dbReference type="InterPro" id="IPR040885">
    <property type="entry name" value="SMP_C2CD2L"/>
</dbReference>
<dbReference type="GO" id="GO:0003677">
    <property type="term" value="F:DNA binding"/>
    <property type="evidence" value="ECO:0007669"/>
    <property type="project" value="UniProtKB-KW"/>
</dbReference>
<dbReference type="Gene3D" id="2.170.270.10">
    <property type="entry name" value="SET domain"/>
    <property type="match status" value="1"/>
</dbReference>
<organism evidence="19 20">
    <name type="scientific">Scophthalmus maximus</name>
    <name type="common">Turbot</name>
    <name type="synonym">Psetta maxima</name>
    <dbReference type="NCBI Taxonomy" id="52904"/>
    <lineage>
        <taxon>Eukaryota</taxon>
        <taxon>Metazoa</taxon>
        <taxon>Chordata</taxon>
        <taxon>Craniata</taxon>
        <taxon>Vertebrata</taxon>
        <taxon>Euteleostomi</taxon>
        <taxon>Actinopterygii</taxon>
        <taxon>Neopterygii</taxon>
        <taxon>Teleostei</taxon>
        <taxon>Neoteleostei</taxon>
        <taxon>Acanthomorphata</taxon>
        <taxon>Carangaria</taxon>
        <taxon>Pleuronectiformes</taxon>
        <taxon>Pleuronectoidei</taxon>
        <taxon>Scophthalmidae</taxon>
        <taxon>Scophthalmus</taxon>
    </lineage>
</organism>
<comment type="caution">
    <text evidence="19">The sequence shown here is derived from an EMBL/GenBank/DDBJ whole genome shotgun (WGS) entry which is preliminary data.</text>
</comment>
<keyword evidence="11" id="KW-0804">Transcription</keyword>
<dbReference type="Pfam" id="PF18696">
    <property type="entry name" value="SMP_C2CD2L"/>
    <property type="match status" value="1"/>
</dbReference>
<feature type="region of interest" description="Disordered" evidence="14">
    <location>
        <begin position="546"/>
        <end position="577"/>
    </location>
</feature>
<sequence length="1530" mass="169775">MSDLQSARPRSGSEDPQWLCMVTLFVASLVTLVVYFVQYFRQRGEGNKQRTAEGDAAEQEAAALLSWALSLRSWRSRWRRAWCRALNDESRKRGGALLLTFEEDDLEAAELTVSRVSSFQKSSRSKAACCSVVGERLQFSLRATLSAMSTADPSIYTVCIAPLELKLDLQMQEAKDEIKVSWGLSHLETVELQVTPTFTQDNPNTSSVAAIKQQLMQLLCATRPSVLLSCRPAQASEIKEAQDQVVSPPKPPRAHDWKLLVKNIRVTLNQEEDAAGSMNPLCVLQLDDPPQKFNTSVLKNTTNLSWDQPFIFELNGRSKKLNIHLMNDGQPQENSLLGQVSVPFDLVKKHPKGQQTFALMTKDTSTGSLTTEFTYLEPSEVRSWHPPTPASNKRVEMDRTVMPCGTVVTTITAVKSKPGRPLPLGLNLDPTQKAVIKPKLSERRVSEQASMLGATVSKALSSSDTELLMLNGTDPVAEAAIRQLHQSAKQKLKSPVKKSTIIISGITKTAMSQDDELALMAGYAAAMDASMSESSSTQDVTIAIASGTSSPPEVSEPQEGPSGMGRPPEDWESQTGEELDHTSLSMCVSEANCKKSRGSFLQKSAKLFFRRRHQRKDPGMSQSHNDLVYLESPAAVERASRTATLSRMLSRKRCEDCGQYHDSECPELGPLVTVQDSFVLSRARSSLPNSLEIREVADGTEGVFVLRRLVKRTRFGPFEAKRVPHLEREGAFPLKIFQGDGLVVCFDSSSEEDCNWMMLVRPATDHKHQNLAAYQQDDDVYFNTSQDVLPGTELRVWYGAFYAKKMEKPMLKSPLQPPPPPQDVTSSTANTETSEKTEAHIPTGTDEPNAGNMLTHLDEVKTVSVLPGDPVLPQEESLVGPDEEEEEEVAPPAVQPGPKRGHGRGGRRAKGRRSRATATASKKKEVKPPVETSASEASEVTAAAAASAPESGPVLKRHKVREHKRVYRCSLCNKVFQNSSNLNRHVRSHGDKLFKCDECDKLFSRKESLKQHISYKHSKNMPDQEYKHKCNTCEKSFRLENALKFHNCRTDDKTFQCDICSRFFSTNSNLSKHKKKHGEKLYSCEICNKMFYRKDVMQEHHRRHGVGVKSHCCDKCGKSFARKDMLKEHLRVHDDIRDFLCAECGKGMKTKHALRHHMKLHKGIKEYECKACNRKFAQKVNMLKHYKRHTGVKDFMCELCGKTFSERTTLETHKLIHTVGKTWTCATCDKKYLTEYMLQKHVHLTHEKVEAQSCDLCGTKVSTRASMNRHLRRKHTEPTLTLEKDGTSQERPGRPFRQPKKKQRVSAEPELSESDEFVDFAEPRHEPMTEFSAVIVGDETETSSAVQSIQQVVVLTDTGAQSAASPNSSVGLTNITVTPITSHAPAQFTSLQPVAVGHLTASDRPLTLDNSILTVTFDTVSGSAMLHNRPAELVPETVGPGGGGAAPQSVAHFINLTTLVNPMGHQLEGPTLAWRPVPAAEGSQVTPVVEGTHGESQEAQNQGSEPGRHGHSQPPTPQQQSSAAQQMFSY</sequence>
<comment type="similarity">
    <text evidence="3">Belongs to the krueppel C2H2-type zinc-finger protein family.</text>
</comment>
<feature type="domain" description="C2H2-type" evidence="17">
    <location>
        <begin position="1055"/>
        <end position="1077"/>
    </location>
</feature>
<feature type="compositionally biased region" description="Low complexity" evidence="14">
    <location>
        <begin position="929"/>
        <end position="951"/>
    </location>
</feature>
<feature type="compositionally biased region" description="Polar residues" evidence="14">
    <location>
        <begin position="823"/>
        <end position="832"/>
    </location>
</feature>
<evidence type="ECO:0000256" key="13">
    <source>
        <dbReference type="PROSITE-ProRule" id="PRU00042"/>
    </source>
</evidence>
<dbReference type="CDD" id="cd19199">
    <property type="entry name" value="PR-SET_PRDM15"/>
    <property type="match status" value="1"/>
</dbReference>
<keyword evidence="12" id="KW-0539">Nucleus</keyword>
<dbReference type="SMART" id="SM00239">
    <property type="entry name" value="C2"/>
    <property type="match status" value="1"/>
</dbReference>
<feature type="domain" description="C2H2-type" evidence="17">
    <location>
        <begin position="967"/>
        <end position="989"/>
    </location>
</feature>
<dbReference type="PROSITE" id="PS50280">
    <property type="entry name" value="SET"/>
    <property type="match status" value="1"/>
</dbReference>
<dbReference type="PANTHER" id="PTHR21119:SF7">
    <property type="entry name" value="C2 DOMAIN-CONTAINING PROTEIN 2"/>
    <property type="match status" value="1"/>
</dbReference>
<proteinExistence type="inferred from homology"/>
<evidence type="ECO:0000256" key="2">
    <source>
        <dbReference type="ARBA" id="ARBA00004123"/>
    </source>
</evidence>
<evidence type="ECO:0000259" key="18">
    <source>
        <dbReference type="PROSITE" id="PS50280"/>
    </source>
</evidence>
<evidence type="ECO:0000256" key="12">
    <source>
        <dbReference type="ARBA" id="ARBA00023242"/>
    </source>
</evidence>
<evidence type="ECO:0000256" key="11">
    <source>
        <dbReference type="ARBA" id="ARBA00023163"/>
    </source>
</evidence>
<dbReference type="Pfam" id="PF21549">
    <property type="entry name" value="PRDM2_PR"/>
    <property type="match status" value="1"/>
</dbReference>
<evidence type="ECO:0000313" key="20">
    <source>
        <dbReference type="Proteomes" id="UP000438429"/>
    </source>
</evidence>
<comment type="subcellular location">
    <subcellularLocation>
        <location evidence="2">Nucleus</location>
    </subcellularLocation>
</comment>
<feature type="region of interest" description="Disordered" evidence="14">
    <location>
        <begin position="810"/>
        <end position="852"/>
    </location>
</feature>
<evidence type="ECO:0000256" key="9">
    <source>
        <dbReference type="ARBA" id="ARBA00023125"/>
    </source>
</evidence>
<evidence type="ECO:0000313" key="19">
    <source>
        <dbReference type="EMBL" id="KAF0038686.1"/>
    </source>
</evidence>
<dbReference type="GO" id="GO:0005634">
    <property type="term" value="C:nucleus"/>
    <property type="evidence" value="ECO:0007669"/>
    <property type="project" value="UniProtKB-SubCell"/>
</dbReference>
<feature type="domain" description="C2H2-type" evidence="17">
    <location>
        <begin position="1139"/>
        <end position="1166"/>
    </location>
</feature>
<dbReference type="InterPro" id="IPR013087">
    <property type="entry name" value="Znf_C2H2_type"/>
</dbReference>
<dbReference type="Pfam" id="PF12874">
    <property type="entry name" value="zf-met"/>
    <property type="match status" value="1"/>
</dbReference>
<dbReference type="InterPro" id="IPR000008">
    <property type="entry name" value="C2_dom"/>
</dbReference>
<dbReference type="FunFam" id="3.30.160.60:FF:004086">
    <property type="match status" value="1"/>
</dbReference>
<dbReference type="SUPFAM" id="SSF57667">
    <property type="entry name" value="beta-beta-alpha zinc fingers"/>
    <property type="match status" value="5"/>
</dbReference>
<feature type="domain" description="SET" evidence="18">
    <location>
        <begin position="689"/>
        <end position="799"/>
    </location>
</feature>
<evidence type="ECO:0000256" key="10">
    <source>
        <dbReference type="ARBA" id="ARBA00023159"/>
    </source>
</evidence>
<dbReference type="PROSITE" id="PS50004">
    <property type="entry name" value="C2"/>
    <property type="match status" value="1"/>
</dbReference>
<dbReference type="PROSITE" id="PS50157">
    <property type="entry name" value="ZINC_FINGER_C2H2_2"/>
    <property type="match status" value="10"/>
</dbReference>
<keyword evidence="15" id="KW-0812">Transmembrane</keyword>
<dbReference type="SUPFAM" id="SSF49562">
    <property type="entry name" value="C2 domain (Calcium/lipid-binding domain, CaLB)"/>
    <property type="match status" value="1"/>
</dbReference>
<feature type="domain" description="C2H2-type" evidence="17">
    <location>
        <begin position="1195"/>
        <end position="1222"/>
    </location>
</feature>
<evidence type="ECO:0000256" key="5">
    <source>
        <dbReference type="ARBA" id="ARBA00022737"/>
    </source>
</evidence>
<evidence type="ECO:0000256" key="7">
    <source>
        <dbReference type="ARBA" id="ARBA00022833"/>
    </source>
</evidence>
<keyword evidence="7" id="KW-0862">Zinc</keyword>
<feature type="compositionally biased region" description="Basic and acidic residues" evidence="14">
    <location>
        <begin position="1282"/>
        <end position="1293"/>
    </location>
</feature>
<dbReference type="FunFam" id="2.170.270.10:FF:000007">
    <property type="entry name" value="PR domain zinc finger protein 10"/>
    <property type="match status" value="1"/>
</dbReference>
<feature type="domain" description="C2H2-type" evidence="17">
    <location>
        <begin position="1252"/>
        <end position="1280"/>
    </location>
</feature>
<dbReference type="InterPro" id="IPR036236">
    <property type="entry name" value="Znf_C2H2_sf"/>
</dbReference>
<evidence type="ECO:0000256" key="3">
    <source>
        <dbReference type="ARBA" id="ARBA00006991"/>
    </source>
</evidence>
<keyword evidence="6 13" id="KW-0863">Zinc-finger</keyword>
<dbReference type="EMBL" id="VEVO01000008">
    <property type="protein sequence ID" value="KAF0038686.1"/>
    <property type="molecule type" value="Genomic_DNA"/>
</dbReference>
<dbReference type="Pfam" id="PF00168">
    <property type="entry name" value="C2"/>
    <property type="match status" value="1"/>
</dbReference>
<dbReference type="InterPro" id="IPR046341">
    <property type="entry name" value="SET_dom_sf"/>
</dbReference>
<feature type="region of interest" description="Disordered" evidence="14">
    <location>
        <begin position="1481"/>
        <end position="1530"/>
    </location>
</feature>
<dbReference type="FunFam" id="3.30.160.60:FF:000100">
    <property type="entry name" value="Zinc finger 45-like"/>
    <property type="match status" value="1"/>
</dbReference>
<feature type="region of interest" description="Disordered" evidence="14">
    <location>
        <begin position="865"/>
        <end position="953"/>
    </location>
</feature>
<reference evidence="19 20" key="1">
    <citation type="submission" date="2019-06" db="EMBL/GenBank/DDBJ databases">
        <title>Draft genomes of female and male turbot (Scophthalmus maximus).</title>
        <authorList>
            <person name="Xu H."/>
            <person name="Xu X.-W."/>
            <person name="Shao C."/>
            <person name="Chen S."/>
        </authorList>
    </citation>
    <scope>NUCLEOTIDE SEQUENCE [LARGE SCALE GENOMIC DNA]</scope>
    <source>
        <strain evidence="19">Ysfricsl-2016a</strain>
        <tissue evidence="19">Blood</tissue>
    </source>
</reference>
<feature type="domain" description="C2H2-type" evidence="17">
    <location>
        <begin position="1082"/>
        <end position="1104"/>
    </location>
</feature>
<feature type="transmembrane region" description="Helical" evidence="15">
    <location>
        <begin position="18"/>
        <end position="40"/>
    </location>
</feature>
<comment type="function">
    <text evidence="1">May be involved in transcriptional regulation.</text>
</comment>
<dbReference type="PROSITE" id="PS00028">
    <property type="entry name" value="ZINC_FINGER_C2H2_1"/>
    <property type="match status" value="10"/>
</dbReference>
<evidence type="ECO:0000256" key="15">
    <source>
        <dbReference type="SAM" id="Phobius"/>
    </source>
</evidence>
<dbReference type="InterPro" id="IPR035892">
    <property type="entry name" value="C2_domain_sf"/>
</dbReference>
<evidence type="ECO:0000256" key="8">
    <source>
        <dbReference type="ARBA" id="ARBA00023015"/>
    </source>
</evidence>
<name>A0A6A4STX9_SCOMX</name>
<feature type="domain" description="C2" evidence="16">
    <location>
        <begin position="239"/>
        <end position="357"/>
    </location>
</feature>
<feature type="domain" description="C2H2-type" evidence="17">
    <location>
        <begin position="1111"/>
        <end position="1138"/>
    </location>
</feature>
<evidence type="ECO:0000256" key="14">
    <source>
        <dbReference type="SAM" id="MobiDB-lite"/>
    </source>
</evidence>
<feature type="compositionally biased region" description="Basic residues" evidence="14">
    <location>
        <begin position="899"/>
        <end position="915"/>
    </location>
</feature>
<feature type="domain" description="C2H2-type" evidence="17">
    <location>
        <begin position="1167"/>
        <end position="1194"/>
    </location>
</feature>
<feature type="compositionally biased region" description="Low complexity" evidence="14">
    <location>
        <begin position="1518"/>
        <end position="1530"/>
    </location>
</feature>
<dbReference type="FunFam" id="3.30.160.60:FF:003229">
    <property type="entry name" value="PR/SET domain 15"/>
    <property type="match status" value="1"/>
</dbReference>
<gene>
    <name evidence="19" type="ORF">F2P81_009170</name>
</gene>
<dbReference type="Gene3D" id="2.60.40.150">
    <property type="entry name" value="C2 domain"/>
    <property type="match status" value="1"/>
</dbReference>
<dbReference type="SMART" id="SM00355">
    <property type="entry name" value="ZnF_C2H2"/>
    <property type="match status" value="11"/>
</dbReference>
<dbReference type="Proteomes" id="UP000438429">
    <property type="component" value="Unassembled WGS sequence"/>
</dbReference>
<dbReference type="GO" id="GO:0008270">
    <property type="term" value="F:zinc ion binding"/>
    <property type="evidence" value="ECO:0007669"/>
    <property type="project" value="UniProtKB-KW"/>
</dbReference>
<accession>A0A6A4STX9</accession>
<evidence type="ECO:0008006" key="21">
    <source>
        <dbReference type="Google" id="ProtNLM"/>
    </source>
</evidence>
<protein>
    <recommendedName>
        <fullName evidence="21">PR domain zinc finger protein 15</fullName>
    </recommendedName>
</protein>
<feature type="domain" description="C2H2-type" evidence="17">
    <location>
        <begin position="994"/>
        <end position="1022"/>
    </location>
</feature>
<dbReference type="CDD" id="cd21682">
    <property type="entry name" value="SMP_C2CD2"/>
    <property type="match status" value="1"/>
</dbReference>
<dbReference type="Pfam" id="PF00096">
    <property type="entry name" value="zf-C2H2"/>
    <property type="match status" value="5"/>
</dbReference>
<dbReference type="PANTHER" id="PTHR21119">
    <property type="entry name" value="C2 DOMAIN-CONTAINING PROTEIN"/>
    <property type="match status" value="1"/>
</dbReference>
<keyword evidence="4" id="KW-0479">Metal-binding</keyword>
<dbReference type="FunFam" id="3.30.160.60:FF:000065">
    <property type="entry name" value="B-cell CLL/lymphoma 6, member B"/>
    <property type="match status" value="1"/>
</dbReference>
<keyword evidence="8" id="KW-0805">Transcription regulation</keyword>
<evidence type="ECO:0000259" key="17">
    <source>
        <dbReference type="PROSITE" id="PS50157"/>
    </source>
</evidence>
<feature type="region of interest" description="Disordered" evidence="14">
    <location>
        <begin position="1267"/>
        <end position="1318"/>
    </location>
</feature>
<feature type="domain" description="C2H2-type" evidence="17">
    <location>
        <begin position="1223"/>
        <end position="1251"/>
    </location>
</feature>
<keyword evidence="5" id="KW-0677">Repeat</keyword>
<dbReference type="InterPro" id="IPR044409">
    <property type="entry name" value="PRDM15_PR-SET"/>
</dbReference>
<dbReference type="FunFam" id="3.30.160.60:FF:000226">
    <property type="entry name" value="Zinc finger protein 236 variant"/>
    <property type="match status" value="1"/>
</dbReference>
<evidence type="ECO:0000259" key="16">
    <source>
        <dbReference type="PROSITE" id="PS50004"/>
    </source>
</evidence>
<dbReference type="InterPro" id="IPR039934">
    <property type="entry name" value="C2CD2/C2CD2L"/>
</dbReference>
<keyword evidence="10" id="KW-0010">Activator</keyword>
<dbReference type="Gene3D" id="3.30.160.60">
    <property type="entry name" value="Classic Zinc Finger"/>
    <property type="match status" value="8"/>
</dbReference>
<keyword evidence="15" id="KW-1133">Transmembrane helix</keyword>
<keyword evidence="15" id="KW-0472">Membrane</keyword>
<evidence type="ECO:0000256" key="1">
    <source>
        <dbReference type="ARBA" id="ARBA00003767"/>
    </source>
</evidence>
<keyword evidence="9" id="KW-0238">DNA-binding</keyword>
<evidence type="ECO:0000256" key="4">
    <source>
        <dbReference type="ARBA" id="ARBA00022723"/>
    </source>
</evidence>
<dbReference type="InterPro" id="IPR001214">
    <property type="entry name" value="SET_dom"/>
</dbReference>
<evidence type="ECO:0000256" key="6">
    <source>
        <dbReference type="ARBA" id="ARBA00022771"/>
    </source>
</evidence>